<protein>
    <submittedName>
        <fullName evidence="9">Putative RDD family membrane protein YckC</fullName>
    </submittedName>
</protein>
<dbReference type="GO" id="GO:0005886">
    <property type="term" value="C:plasma membrane"/>
    <property type="evidence" value="ECO:0007669"/>
    <property type="project" value="UniProtKB-SubCell"/>
</dbReference>
<keyword evidence="4 7" id="KW-1133">Transmembrane helix</keyword>
<dbReference type="PANTHER" id="PTHR36115">
    <property type="entry name" value="PROLINE-RICH ANTIGEN HOMOLOG-RELATED"/>
    <property type="match status" value="1"/>
</dbReference>
<evidence type="ECO:0000313" key="10">
    <source>
        <dbReference type="Proteomes" id="UP000239209"/>
    </source>
</evidence>
<dbReference type="InterPro" id="IPR010432">
    <property type="entry name" value="RDD"/>
</dbReference>
<keyword evidence="2" id="KW-1003">Cell membrane</keyword>
<name>A0A2T0SBN9_9ACTN</name>
<evidence type="ECO:0000256" key="1">
    <source>
        <dbReference type="ARBA" id="ARBA00004651"/>
    </source>
</evidence>
<evidence type="ECO:0000256" key="4">
    <source>
        <dbReference type="ARBA" id="ARBA00022989"/>
    </source>
</evidence>
<evidence type="ECO:0000256" key="6">
    <source>
        <dbReference type="SAM" id="MobiDB-lite"/>
    </source>
</evidence>
<feature type="region of interest" description="Disordered" evidence="6">
    <location>
        <begin position="146"/>
        <end position="169"/>
    </location>
</feature>
<gene>
    <name evidence="9" type="ORF">CLV70_104389</name>
</gene>
<feature type="transmembrane region" description="Helical" evidence="7">
    <location>
        <begin position="20"/>
        <end position="42"/>
    </location>
</feature>
<dbReference type="EMBL" id="PVZG01000004">
    <property type="protein sequence ID" value="PRY30837.1"/>
    <property type="molecule type" value="Genomic_DNA"/>
</dbReference>
<accession>A0A2T0SBN9</accession>
<reference evidence="9 10" key="1">
    <citation type="submission" date="2018-03" db="EMBL/GenBank/DDBJ databases">
        <title>Genomic Encyclopedia of Archaeal and Bacterial Type Strains, Phase II (KMG-II): from individual species to whole genera.</title>
        <authorList>
            <person name="Goeker M."/>
        </authorList>
    </citation>
    <scope>NUCLEOTIDE SEQUENCE [LARGE SCALE GENOMIC DNA]</scope>
    <source>
        <strain evidence="9 10">DSM 45348</strain>
    </source>
</reference>
<comment type="caution">
    <text evidence="9">The sequence shown here is derived from an EMBL/GenBank/DDBJ whole genome shotgun (WGS) entry which is preliminary data.</text>
</comment>
<sequence>MNVSYAGPVSRATAYLIDALLVAVVFACGAAIAGMITSVLGARLDHVADAVMSALFLVLPAILASYCALFWSLAGRTPGMAVLGVRVAPVHPGRLSLPAALLRALVLAYFPIGAVWALVDRRHQAAHDKVARTVVLRSPSGARRFTELSGNAGPPRRTSRPRSADVPRP</sequence>
<evidence type="ECO:0000259" key="8">
    <source>
        <dbReference type="Pfam" id="PF06271"/>
    </source>
</evidence>
<proteinExistence type="predicted"/>
<evidence type="ECO:0000256" key="2">
    <source>
        <dbReference type="ARBA" id="ARBA00022475"/>
    </source>
</evidence>
<dbReference type="Proteomes" id="UP000239209">
    <property type="component" value="Unassembled WGS sequence"/>
</dbReference>
<keyword evidence="3 7" id="KW-0812">Transmembrane</keyword>
<comment type="subcellular location">
    <subcellularLocation>
        <location evidence="1">Cell membrane</location>
        <topology evidence="1">Multi-pass membrane protein</topology>
    </subcellularLocation>
</comment>
<keyword evidence="10" id="KW-1185">Reference proteome</keyword>
<evidence type="ECO:0000313" key="9">
    <source>
        <dbReference type="EMBL" id="PRY30837.1"/>
    </source>
</evidence>
<dbReference type="PANTHER" id="PTHR36115:SF4">
    <property type="entry name" value="MEMBRANE PROTEIN"/>
    <property type="match status" value="1"/>
</dbReference>
<dbReference type="Pfam" id="PF06271">
    <property type="entry name" value="RDD"/>
    <property type="match status" value="1"/>
</dbReference>
<feature type="transmembrane region" description="Helical" evidence="7">
    <location>
        <begin position="54"/>
        <end position="75"/>
    </location>
</feature>
<feature type="transmembrane region" description="Helical" evidence="7">
    <location>
        <begin position="95"/>
        <end position="119"/>
    </location>
</feature>
<keyword evidence="5 7" id="KW-0472">Membrane</keyword>
<dbReference type="InterPro" id="IPR051791">
    <property type="entry name" value="Pra-immunoreactive"/>
</dbReference>
<feature type="domain" description="RDD" evidence="8">
    <location>
        <begin position="5"/>
        <end position="131"/>
    </location>
</feature>
<dbReference type="AlphaFoldDB" id="A0A2T0SBN9"/>
<organism evidence="9 10">
    <name type="scientific">Pseudosporangium ferrugineum</name>
    <dbReference type="NCBI Taxonomy" id="439699"/>
    <lineage>
        <taxon>Bacteria</taxon>
        <taxon>Bacillati</taxon>
        <taxon>Actinomycetota</taxon>
        <taxon>Actinomycetes</taxon>
        <taxon>Micromonosporales</taxon>
        <taxon>Micromonosporaceae</taxon>
        <taxon>Pseudosporangium</taxon>
    </lineage>
</organism>
<evidence type="ECO:0000256" key="3">
    <source>
        <dbReference type="ARBA" id="ARBA00022692"/>
    </source>
</evidence>
<evidence type="ECO:0000256" key="7">
    <source>
        <dbReference type="SAM" id="Phobius"/>
    </source>
</evidence>
<dbReference type="OrthoDB" id="5245023at2"/>
<evidence type="ECO:0000256" key="5">
    <source>
        <dbReference type="ARBA" id="ARBA00023136"/>
    </source>
</evidence>
<dbReference type="RefSeq" id="WP_106126432.1">
    <property type="nucleotide sequence ID" value="NZ_PVZG01000004.1"/>
</dbReference>